<dbReference type="OrthoDB" id="6375147at2759"/>
<evidence type="ECO:0000313" key="3">
    <source>
        <dbReference type="Proteomes" id="UP000801492"/>
    </source>
</evidence>
<organism evidence="2 3">
    <name type="scientific">Ignelater luminosus</name>
    <name type="common">Cucubano</name>
    <name type="synonym">Pyrophorus luminosus</name>
    <dbReference type="NCBI Taxonomy" id="2038154"/>
    <lineage>
        <taxon>Eukaryota</taxon>
        <taxon>Metazoa</taxon>
        <taxon>Ecdysozoa</taxon>
        <taxon>Arthropoda</taxon>
        <taxon>Hexapoda</taxon>
        <taxon>Insecta</taxon>
        <taxon>Pterygota</taxon>
        <taxon>Neoptera</taxon>
        <taxon>Endopterygota</taxon>
        <taxon>Coleoptera</taxon>
        <taxon>Polyphaga</taxon>
        <taxon>Elateriformia</taxon>
        <taxon>Elateroidea</taxon>
        <taxon>Elateridae</taxon>
        <taxon>Agrypninae</taxon>
        <taxon>Pyrophorini</taxon>
        <taxon>Ignelater</taxon>
    </lineage>
</organism>
<dbReference type="EMBL" id="VTPC01001007">
    <property type="protein sequence ID" value="KAF2903523.1"/>
    <property type="molecule type" value="Genomic_DNA"/>
</dbReference>
<feature type="compositionally biased region" description="Basic and acidic residues" evidence="1">
    <location>
        <begin position="403"/>
        <end position="423"/>
    </location>
</feature>
<accession>A0A8K0GMZ3</accession>
<feature type="compositionally biased region" description="Low complexity" evidence="1">
    <location>
        <begin position="314"/>
        <end position="331"/>
    </location>
</feature>
<evidence type="ECO:0000256" key="1">
    <source>
        <dbReference type="SAM" id="MobiDB-lite"/>
    </source>
</evidence>
<sequence length="581" mass="67895">MDPQSNKEFQERLDTMRNYWGKLANDNNDNDNHNDEDSKEDTEAPKCKIVDVQTKVEDVIKKFETKEEKESEKPESIVQSTKQIFEPKIHQDKSEKMSTFVKESCTFFENPYFEKHRFNSNQFESLNPNIVEIIEKEDNMQKKPVTKTKSLNNEPEFDHIRYRVMKSDLFQKNIFANCQKESQFDGLMQYLQDYSFQELLIDNNIVIIEPIRTNVQHETAANAKTARNITKLLHKSHNGSPPNQNTGLRRRFFYHPVRVNREMNEDELPNPDTVKQVRQFFECGLKKSQSSQELDKLSRKTVQYQTLDPDKDNCSATDSSSNPSNSSEIGSNDNLYDNELCCEQQYVSEDVLQKIRECGTSVTYYGGKVLSIRNGDNNISLNPMTRTIMEEIKGNQVRECNCKRSGDSRKNSISDCNNKHENSNNHNRNNNKETYHGIKFKLLKSNSCSSRLELVGTENLTEYKQKFLEKQKYLIDQKNRENQRKNSIINEKEENYTETTTIEVTTSKEEIINKQENGPKIISATGKKMIQWGSSSEEKTYNNINFNKSNQKTNYDFHNYEKIKTNTKKINDMEFEPYEIA</sequence>
<keyword evidence="3" id="KW-1185">Reference proteome</keyword>
<reference evidence="2" key="1">
    <citation type="submission" date="2019-08" db="EMBL/GenBank/DDBJ databases">
        <title>The genome of the North American firefly Photinus pyralis.</title>
        <authorList>
            <consortium name="Photinus pyralis genome working group"/>
            <person name="Fallon T.R."/>
            <person name="Sander Lower S.E."/>
            <person name="Weng J.-K."/>
        </authorList>
    </citation>
    <scope>NUCLEOTIDE SEQUENCE</scope>
    <source>
        <strain evidence="2">TRF0915ILg1</strain>
        <tissue evidence="2">Whole body</tissue>
    </source>
</reference>
<evidence type="ECO:0000313" key="2">
    <source>
        <dbReference type="EMBL" id="KAF2903523.1"/>
    </source>
</evidence>
<proteinExistence type="predicted"/>
<feature type="region of interest" description="Disordered" evidence="1">
    <location>
        <begin position="307"/>
        <end position="331"/>
    </location>
</feature>
<gene>
    <name evidence="2" type="ORF">ILUMI_02661</name>
</gene>
<dbReference type="AlphaFoldDB" id="A0A8K0GMZ3"/>
<protein>
    <submittedName>
        <fullName evidence="2">Uncharacterized protein</fullName>
    </submittedName>
</protein>
<feature type="region of interest" description="Disordered" evidence="1">
    <location>
        <begin position="1"/>
        <end position="46"/>
    </location>
</feature>
<feature type="compositionally biased region" description="Basic and acidic residues" evidence="1">
    <location>
        <begin position="30"/>
        <end position="46"/>
    </location>
</feature>
<comment type="caution">
    <text evidence="2">The sequence shown here is derived from an EMBL/GenBank/DDBJ whole genome shotgun (WGS) entry which is preliminary data.</text>
</comment>
<name>A0A8K0GMZ3_IGNLU</name>
<feature type="region of interest" description="Disordered" evidence="1">
    <location>
        <begin position="403"/>
        <end position="432"/>
    </location>
</feature>
<dbReference type="Proteomes" id="UP000801492">
    <property type="component" value="Unassembled WGS sequence"/>
</dbReference>